<evidence type="ECO:0000313" key="3">
    <source>
        <dbReference type="Proteomes" id="UP000321886"/>
    </source>
</evidence>
<dbReference type="Pfam" id="PF01740">
    <property type="entry name" value="STAS"/>
    <property type="match status" value="1"/>
</dbReference>
<dbReference type="Gene3D" id="3.30.450.40">
    <property type="match status" value="1"/>
</dbReference>
<dbReference type="InterPro" id="IPR029016">
    <property type="entry name" value="GAF-like_dom_sf"/>
</dbReference>
<keyword evidence="3" id="KW-1185">Reference proteome</keyword>
<protein>
    <recommendedName>
        <fullName evidence="1">STAS domain-containing protein</fullName>
    </recommendedName>
</protein>
<proteinExistence type="predicted"/>
<dbReference type="PROSITE" id="PS50801">
    <property type="entry name" value="STAS"/>
    <property type="match status" value="1"/>
</dbReference>
<dbReference type="PANTHER" id="PTHR33745:SF8">
    <property type="entry name" value="BLUE-LIGHT PHOTORECEPTOR"/>
    <property type="match status" value="1"/>
</dbReference>
<name>A0A511WSU4_9BACI</name>
<organism evidence="2 3">
    <name type="scientific">Halobacillus faecis</name>
    <dbReference type="NCBI Taxonomy" id="360184"/>
    <lineage>
        <taxon>Bacteria</taxon>
        <taxon>Bacillati</taxon>
        <taxon>Bacillota</taxon>
        <taxon>Bacilli</taxon>
        <taxon>Bacillales</taxon>
        <taxon>Bacillaceae</taxon>
        <taxon>Halobacillus</taxon>
    </lineage>
</organism>
<dbReference type="EMBL" id="BJYD01000004">
    <property type="protein sequence ID" value="GEN52342.1"/>
    <property type="molecule type" value="Genomic_DNA"/>
</dbReference>
<dbReference type="Gene3D" id="3.30.750.24">
    <property type="entry name" value="STAS domain"/>
    <property type="match status" value="1"/>
</dbReference>
<dbReference type="InterPro" id="IPR051932">
    <property type="entry name" value="Bact_StressResp_Reg"/>
</dbReference>
<dbReference type="Proteomes" id="UP000321886">
    <property type="component" value="Unassembled WGS sequence"/>
</dbReference>
<comment type="caution">
    <text evidence="2">The sequence shown here is derived from an EMBL/GenBank/DDBJ whole genome shotgun (WGS) entry which is preliminary data.</text>
</comment>
<dbReference type="SUPFAM" id="SSF52091">
    <property type="entry name" value="SpoIIaa-like"/>
    <property type="match status" value="1"/>
</dbReference>
<accession>A0A511WSU4</accession>
<feature type="domain" description="STAS" evidence="1">
    <location>
        <begin position="168"/>
        <end position="279"/>
    </location>
</feature>
<reference evidence="2 3" key="1">
    <citation type="submission" date="2019-07" db="EMBL/GenBank/DDBJ databases">
        <title>Whole genome shotgun sequence of Halobacillus faecis NBRC 103569.</title>
        <authorList>
            <person name="Hosoyama A."/>
            <person name="Uohara A."/>
            <person name="Ohji S."/>
            <person name="Ichikawa N."/>
        </authorList>
    </citation>
    <scope>NUCLEOTIDE SEQUENCE [LARGE SCALE GENOMIC DNA]</scope>
    <source>
        <strain evidence="2 3">NBRC 103569</strain>
    </source>
</reference>
<evidence type="ECO:0000259" key="1">
    <source>
        <dbReference type="PROSITE" id="PS50801"/>
    </source>
</evidence>
<gene>
    <name evidence="2" type="ORF">HFA01_06040</name>
</gene>
<sequence>MDSFSSFSQQTIRRFKNFDEAAGSILKFIGETLNINTLFIAKNDKSTNEIVKVVNKKETLVEEGATSPFEDTYCKLSVDYGKNALIIPDITQNEQSKPLAVTKNLGNGSFIGVPIYYEDGRNYGTICGLDTKTFDLSERHIRLFETMSSLLSYVLELDEANKQIEDLSAPLVPITEGVAILPIIGNIDMDRVERIIEQTLAKSQGLYLDNILIDLSGITKMNDEVVTYLMRIINLMDLVGIEPILTGIRPEIAMQAIRSRIDVKKFKVENNLESALSKIGFELHRKS</sequence>
<dbReference type="PANTHER" id="PTHR33745">
    <property type="entry name" value="RSBT ANTAGONIST PROTEIN RSBS-RELATED"/>
    <property type="match status" value="1"/>
</dbReference>
<dbReference type="Pfam" id="PF13185">
    <property type="entry name" value="GAF_2"/>
    <property type="match status" value="1"/>
</dbReference>
<dbReference type="OrthoDB" id="1120027at2"/>
<dbReference type="InterPro" id="IPR036513">
    <property type="entry name" value="STAS_dom_sf"/>
</dbReference>
<evidence type="ECO:0000313" key="2">
    <source>
        <dbReference type="EMBL" id="GEN52342.1"/>
    </source>
</evidence>
<dbReference type="RefSeq" id="WP_146813082.1">
    <property type="nucleotide sequence ID" value="NZ_BJYD01000004.1"/>
</dbReference>
<dbReference type="InterPro" id="IPR003018">
    <property type="entry name" value="GAF"/>
</dbReference>
<dbReference type="AlphaFoldDB" id="A0A511WSU4"/>
<dbReference type="CDD" id="cd07041">
    <property type="entry name" value="STAS_RsbR_RsbS_like"/>
    <property type="match status" value="1"/>
</dbReference>
<dbReference type="SUPFAM" id="SSF55781">
    <property type="entry name" value="GAF domain-like"/>
    <property type="match status" value="1"/>
</dbReference>
<dbReference type="InterPro" id="IPR002645">
    <property type="entry name" value="STAS_dom"/>
</dbReference>